<dbReference type="Gene3D" id="1.25.40.10">
    <property type="entry name" value="Tetratricopeptide repeat domain"/>
    <property type="match status" value="4"/>
</dbReference>
<evidence type="ECO:0000256" key="3">
    <source>
        <dbReference type="PROSITE-ProRule" id="PRU00708"/>
    </source>
</evidence>
<dbReference type="Pfam" id="PF01535">
    <property type="entry name" value="PPR"/>
    <property type="match status" value="2"/>
</dbReference>
<evidence type="ECO:0000256" key="1">
    <source>
        <dbReference type="ARBA" id="ARBA00007626"/>
    </source>
</evidence>
<feature type="repeat" description="PPR" evidence="3">
    <location>
        <begin position="245"/>
        <end position="279"/>
    </location>
</feature>
<feature type="repeat" description="PPR" evidence="3">
    <location>
        <begin position="375"/>
        <end position="409"/>
    </location>
</feature>
<evidence type="ECO:0000256" key="2">
    <source>
        <dbReference type="ARBA" id="ARBA00022737"/>
    </source>
</evidence>
<name>A0A398ASL7_BRACM</name>
<feature type="repeat" description="PPR" evidence="3">
    <location>
        <begin position="316"/>
        <end position="350"/>
    </location>
</feature>
<dbReference type="InterPro" id="IPR011990">
    <property type="entry name" value="TPR-like_helical_dom_sf"/>
</dbReference>
<dbReference type="Pfam" id="PF12854">
    <property type="entry name" value="PPR_1"/>
    <property type="match status" value="1"/>
</dbReference>
<evidence type="ECO:0008006" key="6">
    <source>
        <dbReference type="Google" id="ProtNLM"/>
    </source>
</evidence>
<dbReference type="NCBIfam" id="TIGR00756">
    <property type="entry name" value="PPR"/>
    <property type="match status" value="7"/>
</dbReference>
<dbReference type="PROSITE" id="PS51375">
    <property type="entry name" value="PPR"/>
    <property type="match status" value="6"/>
</dbReference>
<feature type="repeat" description="PPR" evidence="3">
    <location>
        <begin position="175"/>
        <end position="209"/>
    </location>
</feature>
<gene>
    <name evidence="4" type="ORF">BRARA_A01091</name>
</gene>
<dbReference type="InterPro" id="IPR002885">
    <property type="entry name" value="PPR_rpt"/>
</dbReference>
<keyword evidence="2" id="KW-0677">Repeat</keyword>
<protein>
    <recommendedName>
        <fullName evidence="6">Pentacotripeptide-repeat region of PRORP domain-containing protein</fullName>
    </recommendedName>
</protein>
<proteinExistence type="inferred from homology"/>
<evidence type="ECO:0000313" key="5">
    <source>
        <dbReference type="Proteomes" id="UP000264353"/>
    </source>
</evidence>
<organism evidence="4 5">
    <name type="scientific">Brassica campestris</name>
    <name type="common">Field mustard</name>
    <dbReference type="NCBI Taxonomy" id="3711"/>
    <lineage>
        <taxon>Eukaryota</taxon>
        <taxon>Viridiplantae</taxon>
        <taxon>Streptophyta</taxon>
        <taxon>Embryophyta</taxon>
        <taxon>Tracheophyta</taxon>
        <taxon>Spermatophyta</taxon>
        <taxon>Magnoliopsida</taxon>
        <taxon>eudicotyledons</taxon>
        <taxon>Gunneridae</taxon>
        <taxon>Pentapetalae</taxon>
        <taxon>rosids</taxon>
        <taxon>malvids</taxon>
        <taxon>Brassicales</taxon>
        <taxon>Brassicaceae</taxon>
        <taxon>Brassiceae</taxon>
        <taxon>Brassica</taxon>
    </lineage>
</organism>
<sequence length="496" mass="55646">MPKCPFPIRISSFLPQSRILSTNPVNLSTSISLSPNQSMEQPEVIEPPISHQMFKSAPKMGSFTQGDSTLSSTIESHAAKLDFASVENLLTRIRSENRTVREHTFIAIFKAYGKAHLPEKAVDLFHRMVCEFHCKRTVKSFNSVLNVVIKEGLYHRGLEFHDHVVMSSNMNICPNGLSFNLVIKALCKLGFVDRAVEVFRGMPERKCLPDVYTYCTLMDGLCKEERIDEAVLLLDEMQSEGISPSSVTYNVLINGLCKRGDLTRVTKLVDNMFLKGGYRLNQHVYSVLISGLFKEGRAEEAMSLWKKMGERDCKPNIVVYSALVDGLCREGKPDEAKEILNEMISNGCLPNAYTYSSLMRGLFKAGLSEEAIQPDVVTYNILLDGLCVHKDVSRAVDLLNCMLERGCDPDVITCNVFLKSLREKSGACEEGRRFLEELVVRLLKRQRVSGACKVVEVMLSKYMAPKGSTWGMIVPEICKPKKISAAIDKCWRNLCT</sequence>
<feature type="repeat" description="PPR" evidence="3">
    <location>
        <begin position="281"/>
        <end position="315"/>
    </location>
</feature>
<dbReference type="AlphaFoldDB" id="A0A398ASL7"/>
<dbReference type="Proteomes" id="UP000264353">
    <property type="component" value="Chromosome A1"/>
</dbReference>
<reference evidence="4 5" key="1">
    <citation type="submission" date="2018-06" db="EMBL/GenBank/DDBJ databases">
        <title>WGS assembly of Brassica rapa FPsc.</title>
        <authorList>
            <person name="Bowman J."/>
            <person name="Kohchi T."/>
            <person name="Yamato K."/>
            <person name="Jenkins J."/>
            <person name="Shu S."/>
            <person name="Ishizaki K."/>
            <person name="Yamaoka S."/>
            <person name="Nishihama R."/>
            <person name="Nakamura Y."/>
            <person name="Berger F."/>
            <person name="Adam C."/>
            <person name="Aki S."/>
            <person name="Althoff F."/>
            <person name="Araki T."/>
            <person name="Arteaga-Vazquez M."/>
            <person name="Balasubrmanian S."/>
            <person name="Bauer D."/>
            <person name="Boehm C."/>
            <person name="Briginshaw L."/>
            <person name="Caballero-Perez J."/>
            <person name="Catarino B."/>
            <person name="Chen F."/>
            <person name="Chiyoda S."/>
            <person name="Chovatia M."/>
            <person name="Davies K."/>
            <person name="Delmans M."/>
            <person name="Demura T."/>
            <person name="Dierschke T."/>
            <person name="Dolan L."/>
            <person name="Dorantes-Acosta A."/>
            <person name="Eklund D."/>
            <person name="Florent S."/>
            <person name="Flores-Sandoval E."/>
            <person name="Fujiyama A."/>
            <person name="Fukuzawa H."/>
            <person name="Galik B."/>
            <person name="Grimanelli D."/>
            <person name="Grimwood J."/>
            <person name="Grossniklaus U."/>
            <person name="Hamada T."/>
            <person name="Haseloff J."/>
            <person name="Hetherington A."/>
            <person name="Higo A."/>
            <person name="Hirakawa Y."/>
            <person name="Hundley H."/>
            <person name="Ikeda Y."/>
            <person name="Inoue K."/>
            <person name="Inoue S."/>
            <person name="Ishida S."/>
            <person name="Jia Q."/>
            <person name="Kakita M."/>
            <person name="Kanazawa T."/>
            <person name="Kawai Y."/>
            <person name="Kawashima T."/>
            <person name="Kennedy M."/>
            <person name="Kinose K."/>
            <person name="Kinoshita T."/>
            <person name="Kohara Y."/>
            <person name="Koide E."/>
            <person name="Komatsu K."/>
            <person name="Kopischke S."/>
            <person name="Kubo M."/>
            <person name="Kyozuka J."/>
            <person name="Lagercrantz U."/>
            <person name="Lin S."/>
            <person name="Lindquist E."/>
            <person name="Lipzen A."/>
            <person name="Lu C."/>
            <person name="Luna E."/>
            <person name="Martienssen R."/>
            <person name="Minamino N."/>
            <person name="Mizutani M."/>
            <person name="Mizutani M."/>
            <person name="Mochizuki N."/>
            <person name="Monte I."/>
            <person name="Mosher R."/>
            <person name="Nagasaki H."/>
            <person name="Nakagami H."/>
            <person name="Naramoto S."/>
            <person name="Nishitani K."/>
            <person name="Ohtani M."/>
            <person name="Okamoto T."/>
            <person name="Okumura M."/>
            <person name="Phillips J."/>
            <person name="Pollak B."/>
            <person name="Reinders A."/>
            <person name="Roevekamp M."/>
            <person name="Sano R."/>
            <person name="Sawa S."/>
            <person name="Schmid M."/>
            <person name="Shirakawa M."/>
            <person name="Solano R."/>
            <person name="Spunde A."/>
            <person name="Suetsugu N."/>
            <person name="Sugano S."/>
            <person name="Sugiyama A."/>
            <person name="Sun R."/>
            <person name="Suzuki Y."/>
            <person name="Takenaka M."/>
            <person name="Takezawa D."/>
            <person name="Tomogane H."/>
            <person name="Tsuzuki M."/>
            <person name="Ueda T."/>
            <person name="Umeda M."/>
            <person name="Ward J."/>
            <person name="Watanabe Y."/>
            <person name="Yazaki K."/>
            <person name="Yokoyama R."/>
            <person name="Yoshitake Y."/>
            <person name="Yotsui I."/>
            <person name="Zachgo S."/>
            <person name="Schmutz J."/>
        </authorList>
    </citation>
    <scope>NUCLEOTIDE SEQUENCE [LARGE SCALE GENOMIC DNA]</scope>
    <source>
        <strain evidence="5">cv. B-3</strain>
    </source>
</reference>
<feature type="repeat" description="PPR" evidence="3">
    <location>
        <begin position="210"/>
        <end position="244"/>
    </location>
</feature>
<evidence type="ECO:0000313" key="4">
    <source>
        <dbReference type="EMBL" id="RID78246.1"/>
    </source>
</evidence>
<dbReference type="PANTHER" id="PTHR47938:SF35">
    <property type="entry name" value="PENTATRICOPEPTIDE REPEAT-CONTAINING PROTEIN 4, MITOCHONDRIAL-RELATED"/>
    <property type="match status" value="1"/>
</dbReference>
<comment type="similarity">
    <text evidence="1">Belongs to the PPR family. P subfamily.</text>
</comment>
<dbReference type="EMBL" id="CM010628">
    <property type="protein sequence ID" value="RID78246.1"/>
    <property type="molecule type" value="Genomic_DNA"/>
</dbReference>
<dbReference type="Pfam" id="PF13041">
    <property type="entry name" value="PPR_2"/>
    <property type="match status" value="3"/>
</dbReference>
<accession>A0A398ASL7</accession>
<dbReference type="PANTHER" id="PTHR47938">
    <property type="entry name" value="RESPIRATORY COMPLEX I CHAPERONE (CIA84), PUTATIVE (AFU_ORTHOLOGUE AFUA_2G06020)-RELATED"/>
    <property type="match status" value="1"/>
</dbReference>